<proteinExistence type="predicted"/>
<dbReference type="CDD" id="cd00657">
    <property type="entry name" value="Ferritin_like"/>
    <property type="match status" value="1"/>
</dbReference>
<dbReference type="InterPro" id="IPR009078">
    <property type="entry name" value="Ferritin-like_SF"/>
</dbReference>
<dbReference type="GO" id="GO:0016491">
    <property type="term" value="F:oxidoreductase activity"/>
    <property type="evidence" value="ECO:0007669"/>
    <property type="project" value="InterPro"/>
</dbReference>
<dbReference type="Gene3D" id="1.10.620.20">
    <property type="entry name" value="Ribonucleotide Reductase, subunit A"/>
    <property type="match status" value="1"/>
</dbReference>
<dbReference type="InterPro" id="IPR012348">
    <property type="entry name" value="RNR-like"/>
</dbReference>
<evidence type="ECO:0000313" key="1">
    <source>
        <dbReference type="EMBL" id="SVB07432.1"/>
    </source>
</evidence>
<gene>
    <name evidence="1" type="ORF">METZ01_LOCUS160286</name>
</gene>
<name>A0A382B2B7_9ZZZZ</name>
<sequence>VDPERLVHLQAEETGVPPGYPARALADVDGSPVASWSEDQWVEFAVHSQCTSLSQFLHGEQGALLCTARLVEAVPWIDAKYYGATQVVDEARHVEAFSRYLDEKMPTTYPINDNLRSLIDQVLGDSRWDIVYLGMQVVIEGLALAAFGLMLGTTRDPLLKEMIRYVMADEARHVAFGILSLQEVYRDLSGDELRERQEFAYEACEHMRRRTLNPELWPAFGVNNAQVEAILPRTSSQQRLQHLLFSKIVPNCKKLGLLDHRDGWLRDRFTEMGIIQYEDWSIDAEELTIDSAIAAEST</sequence>
<accession>A0A382B2B7</accession>
<feature type="non-terminal residue" evidence="1">
    <location>
        <position position="1"/>
    </location>
</feature>
<reference evidence="1" key="1">
    <citation type="submission" date="2018-05" db="EMBL/GenBank/DDBJ databases">
        <authorList>
            <person name="Lanie J.A."/>
            <person name="Ng W.-L."/>
            <person name="Kazmierczak K.M."/>
            <person name="Andrzejewski T.M."/>
            <person name="Davidsen T.M."/>
            <person name="Wayne K.J."/>
            <person name="Tettelin H."/>
            <person name="Glass J.I."/>
            <person name="Rusch D."/>
            <person name="Podicherti R."/>
            <person name="Tsui H.-C.T."/>
            <person name="Winkler M.E."/>
        </authorList>
    </citation>
    <scope>NUCLEOTIDE SEQUENCE</scope>
</reference>
<dbReference type="AlphaFoldDB" id="A0A382B2B7"/>
<evidence type="ECO:0008006" key="2">
    <source>
        <dbReference type="Google" id="ProtNLM"/>
    </source>
</evidence>
<dbReference type="SUPFAM" id="SSF47240">
    <property type="entry name" value="Ferritin-like"/>
    <property type="match status" value="1"/>
</dbReference>
<organism evidence="1">
    <name type="scientific">marine metagenome</name>
    <dbReference type="NCBI Taxonomy" id="408172"/>
    <lineage>
        <taxon>unclassified sequences</taxon>
        <taxon>metagenomes</taxon>
        <taxon>ecological metagenomes</taxon>
    </lineage>
</organism>
<dbReference type="EMBL" id="UINC01027715">
    <property type="protein sequence ID" value="SVB07432.1"/>
    <property type="molecule type" value="Genomic_DNA"/>
</dbReference>
<protein>
    <recommendedName>
        <fullName evidence="2">Ferritin-like domain-containing protein</fullName>
    </recommendedName>
</protein>